<protein>
    <submittedName>
        <fullName evidence="2">Uncharacterized protein</fullName>
    </submittedName>
</protein>
<reference evidence="2" key="2">
    <citation type="submission" date="2021-04" db="EMBL/GenBank/DDBJ databases">
        <authorList>
            <person name="Gilroy R."/>
        </authorList>
    </citation>
    <scope>NUCLEOTIDE SEQUENCE</scope>
    <source>
        <strain evidence="2">ChiGjej1B1-98</strain>
    </source>
</reference>
<evidence type="ECO:0000313" key="2">
    <source>
        <dbReference type="EMBL" id="HIY66861.1"/>
    </source>
</evidence>
<dbReference type="Proteomes" id="UP000824005">
    <property type="component" value="Unassembled WGS sequence"/>
</dbReference>
<evidence type="ECO:0000313" key="3">
    <source>
        <dbReference type="Proteomes" id="UP000824005"/>
    </source>
</evidence>
<comment type="caution">
    <text evidence="2">The sequence shown here is derived from an EMBL/GenBank/DDBJ whole genome shotgun (WGS) entry which is preliminary data.</text>
</comment>
<accession>A0A9D1YX20</accession>
<dbReference type="SUPFAM" id="SSF52266">
    <property type="entry name" value="SGNH hydrolase"/>
    <property type="match status" value="1"/>
</dbReference>
<evidence type="ECO:0000256" key="1">
    <source>
        <dbReference type="SAM" id="MobiDB-lite"/>
    </source>
</evidence>
<feature type="non-terminal residue" evidence="2">
    <location>
        <position position="1"/>
    </location>
</feature>
<feature type="compositionally biased region" description="Acidic residues" evidence="1">
    <location>
        <begin position="185"/>
        <end position="195"/>
    </location>
</feature>
<proteinExistence type="predicted"/>
<reference evidence="2" key="1">
    <citation type="journal article" date="2021" name="PeerJ">
        <title>Extensive microbial diversity within the chicken gut microbiome revealed by metagenomics and culture.</title>
        <authorList>
            <person name="Gilroy R."/>
            <person name="Ravi A."/>
            <person name="Getino M."/>
            <person name="Pursley I."/>
            <person name="Horton D.L."/>
            <person name="Alikhan N.F."/>
            <person name="Baker D."/>
            <person name="Gharbi K."/>
            <person name="Hall N."/>
            <person name="Watson M."/>
            <person name="Adriaenssens E.M."/>
            <person name="Foster-Nyarko E."/>
            <person name="Jarju S."/>
            <person name="Secka A."/>
            <person name="Antonio M."/>
            <person name="Oren A."/>
            <person name="Chaudhuri R.R."/>
            <person name="La Ragione R."/>
            <person name="Hildebrand F."/>
            <person name="Pallen M.J."/>
        </authorList>
    </citation>
    <scope>NUCLEOTIDE SEQUENCE</scope>
    <source>
        <strain evidence="2">ChiGjej1B1-98</strain>
    </source>
</reference>
<organism evidence="2 3">
    <name type="scientific">Candidatus Agrococcus pullicola</name>
    <dbReference type="NCBI Taxonomy" id="2838429"/>
    <lineage>
        <taxon>Bacteria</taxon>
        <taxon>Bacillati</taxon>
        <taxon>Actinomycetota</taxon>
        <taxon>Actinomycetes</taxon>
        <taxon>Micrococcales</taxon>
        <taxon>Microbacteriaceae</taxon>
        <taxon>Agrococcus</taxon>
    </lineage>
</organism>
<sequence>SPSVDSIDVATVPDGSEISAIGDSVMLASVAALQESMPGIDIDASVSRGFANGVSIAEALREEGELREYVVIGLATNGTIPQEALGRLSALAEDHKIVLVTAFGDRPWIPPSNDALHRFVEEHPGVAAIADWSSAAEHGSGLLAPDLIHPEPAGATVYATEVMGALERLHMLELGLKPHRLPDAVENDQDTDAPDQPEASQLPQDDEDGSESDTDGPGEPEGDDEPDYSGDPRAP</sequence>
<dbReference type="EMBL" id="DXDC01000345">
    <property type="protein sequence ID" value="HIY66861.1"/>
    <property type="molecule type" value="Genomic_DNA"/>
</dbReference>
<feature type="region of interest" description="Disordered" evidence="1">
    <location>
        <begin position="182"/>
        <end position="235"/>
    </location>
</feature>
<feature type="compositionally biased region" description="Acidic residues" evidence="1">
    <location>
        <begin position="204"/>
        <end position="228"/>
    </location>
</feature>
<gene>
    <name evidence="2" type="ORF">H9830_11355</name>
</gene>
<dbReference type="AlphaFoldDB" id="A0A9D1YX20"/>
<name>A0A9D1YX20_9MICO</name>